<dbReference type="EMBL" id="LT853700">
    <property type="protein sequence ID" value="SMQ53884.1"/>
    <property type="molecule type" value="Genomic_DNA"/>
</dbReference>
<organism evidence="1 2">
    <name type="scientific">Zymoseptoria tritici (strain ST99CH_3D7)</name>
    <dbReference type="NCBI Taxonomy" id="1276538"/>
    <lineage>
        <taxon>Eukaryota</taxon>
        <taxon>Fungi</taxon>
        <taxon>Dikarya</taxon>
        <taxon>Ascomycota</taxon>
        <taxon>Pezizomycotina</taxon>
        <taxon>Dothideomycetes</taxon>
        <taxon>Dothideomycetidae</taxon>
        <taxon>Mycosphaerellales</taxon>
        <taxon>Mycosphaerellaceae</taxon>
        <taxon>Zymoseptoria</taxon>
    </lineage>
</organism>
<sequence>MHLLVGNNGQTGFSEAVEDLPVKLQSLTIHTYLHSSELAIFTNQLNSLKAKVVESFEVTFPDIYMSPTGGYSYRSSRAMFRNVENMSSKGRRFFLGYESYRVA</sequence>
<keyword evidence="2" id="KW-1185">Reference proteome</keyword>
<dbReference type="AlphaFoldDB" id="A0A1X7S2I1"/>
<gene>
    <name evidence="1" type="ORF">ZT3D7_G9038</name>
</gene>
<proteinExistence type="predicted"/>
<dbReference type="Proteomes" id="UP000215127">
    <property type="component" value="Chromosome 9"/>
</dbReference>
<evidence type="ECO:0000313" key="2">
    <source>
        <dbReference type="Proteomes" id="UP000215127"/>
    </source>
</evidence>
<evidence type="ECO:0000313" key="1">
    <source>
        <dbReference type="EMBL" id="SMQ53884.1"/>
    </source>
</evidence>
<reference evidence="1 2" key="1">
    <citation type="submission" date="2016-06" db="EMBL/GenBank/DDBJ databases">
        <authorList>
            <person name="Kjaerup R.B."/>
            <person name="Dalgaard T.S."/>
            <person name="Juul-Madsen H.R."/>
        </authorList>
    </citation>
    <scope>NUCLEOTIDE SEQUENCE [LARGE SCALE GENOMIC DNA]</scope>
</reference>
<protein>
    <submittedName>
        <fullName evidence="1">Uncharacterized protein</fullName>
    </submittedName>
</protein>
<accession>A0A1X7S2I1</accession>
<name>A0A1X7S2I1_ZYMT9</name>